<dbReference type="AlphaFoldDB" id="A0A6G0TS71"/>
<evidence type="ECO:0000313" key="2">
    <source>
        <dbReference type="Proteomes" id="UP000475862"/>
    </source>
</evidence>
<keyword evidence="2" id="KW-1185">Reference proteome</keyword>
<accession>A0A6G0TS71</accession>
<comment type="caution">
    <text evidence="1">The sequence shown here is derived from an EMBL/GenBank/DDBJ whole genome shotgun (WGS) entry which is preliminary data.</text>
</comment>
<gene>
    <name evidence="1" type="ORF">AGLY_006522</name>
</gene>
<protein>
    <submittedName>
        <fullName evidence="1">Uncharacterized protein</fullName>
    </submittedName>
</protein>
<sequence length="179" mass="20499">GWRFSSMFIHVCQLFAESERVVGHCGYMRILFAIARVPSQSGSGHVRSAGRLDFFDALKTRFAQQFIEVGNDLVQQPWKNYLRLRVCPKSKNVRQHELEEYLLKVYGYKLLNVPCLLFPLKNNKKLGFLPVACNFHKKSNREVTSVCCACRINATISPNITTNMSMRIQNDSSIGLYDC</sequence>
<reference evidence="1 2" key="1">
    <citation type="submission" date="2019-08" db="EMBL/GenBank/DDBJ databases">
        <title>The genome of the soybean aphid Biotype 1, its phylome, world population structure and adaptation to the North American continent.</title>
        <authorList>
            <person name="Giordano R."/>
            <person name="Donthu R.K."/>
            <person name="Hernandez A.G."/>
            <person name="Wright C.L."/>
            <person name="Zimin A.V."/>
        </authorList>
    </citation>
    <scope>NUCLEOTIDE SEQUENCE [LARGE SCALE GENOMIC DNA]</scope>
    <source>
        <tissue evidence="1">Whole aphids</tissue>
    </source>
</reference>
<feature type="non-terminal residue" evidence="1">
    <location>
        <position position="1"/>
    </location>
</feature>
<name>A0A6G0TS71_APHGL</name>
<dbReference type="Proteomes" id="UP000475862">
    <property type="component" value="Unassembled WGS sequence"/>
</dbReference>
<evidence type="ECO:0000313" key="1">
    <source>
        <dbReference type="EMBL" id="KAE9537499.1"/>
    </source>
</evidence>
<organism evidence="1 2">
    <name type="scientific">Aphis glycines</name>
    <name type="common">Soybean aphid</name>
    <dbReference type="NCBI Taxonomy" id="307491"/>
    <lineage>
        <taxon>Eukaryota</taxon>
        <taxon>Metazoa</taxon>
        <taxon>Ecdysozoa</taxon>
        <taxon>Arthropoda</taxon>
        <taxon>Hexapoda</taxon>
        <taxon>Insecta</taxon>
        <taxon>Pterygota</taxon>
        <taxon>Neoptera</taxon>
        <taxon>Paraneoptera</taxon>
        <taxon>Hemiptera</taxon>
        <taxon>Sternorrhyncha</taxon>
        <taxon>Aphidomorpha</taxon>
        <taxon>Aphidoidea</taxon>
        <taxon>Aphididae</taxon>
        <taxon>Aphidini</taxon>
        <taxon>Aphis</taxon>
        <taxon>Aphis</taxon>
    </lineage>
</organism>
<proteinExistence type="predicted"/>
<dbReference type="EMBL" id="VYZN01000018">
    <property type="protein sequence ID" value="KAE9537499.1"/>
    <property type="molecule type" value="Genomic_DNA"/>
</dbReference>